<dbReference type="CDD" id="cd00180">
    <property type="entry name" value="PKc"/>
    <property type="match status" value="1"/>
</dbReference>
<dbReference type="InterPro" id="IPR000719">
    <property type="entry name" value="Prot_kinase_dom"/>
</dbReference>
<feature type="region of interest" description="Disordered" evidence="13">
    <location>
        <begin position="469"/>
        <end position="498"/>
    </location>
</feature>
<evidence type="ECO:0000256" key="6">
    <source>
        <dbReference type="ARBA" id="ARBA00022777"/>
    </source>
</evidence>
<gene>
    <name evidence="15" type="ORF">EI97DRAFT_465342</name>
</gene>
<evidence type="ECO:0000256" key="5">
    <source>
        <dbReference type="ARBA" id="ARBA00022741"/>
    </source>
</evidence>
<keyword evidence="8" id="KW-0072">Autophagy</keyword>
<comment type="catalytic activity">
    <reaction evidence="10">
        <text>L-threonyl-[protein] + ATP = O-phospho-L-threonyl-[protein] + ADP + H(+)</text>
        <dbReference type="Rhea" id="RHEA:46608"/>
        <dbReference type="Rhea" id="RHEA-COMP:11060"/>
        <dbReference type="Rhea" id="RHEA-COMP:11605"/>
        <dbReference type="ChEBI" id="CHEBI:15378"/>
        <dbReference type="ChEBI" id="CHEBI:30013"/>
        <dbReference type="ChEBI" id="CHEBI:30616"/>
        <dbReference type="ChEBI" id="CHEBI:61977"/>
        <dbReference type="ChEBI" id="CHEBI:456216"/>
        <dbReference type="EC" id="2.7.11.1"/>
    </reaction>
</comment>
<dbReference type="Pfam" id="PF00069">
    <property type="entry name" value="Pkinase"/>
    <property type="match status" value="1"/>
</dbReference>
<dbReference type="InterPro" id="IPR011009">
    <property type="entry name" value="Kinase-like_dom_sf"/>
</dbReference>
<dbReference type="GO" id="GO:0034727">
    <property type="term" value="P:piecemeal microautophagy of the nucleus"/>
    <property type="evidence" value="ECO:0007669"/>
    <property type="project" value="TreeGrafter"/>
</dbReference>
<evidence type="ECO:0000256" key="9">
    <source>
        <dbReference type="ARBA" id="ARBA00030237"/>
    </source>
</evidence>
<dbReference type="GO" id="GO:0034045">
    <property type="term" value="C:phagophore assembly site membrane"/>
    <property type="evidence" value="ECO:0007669"/>
    <property type="project" value="UniProtKB-SubCell"/>
</dbReference>
<dbReference type="GO" id="GO:0000422">
    <property type="term" value="P:autophagy of mitochondrion"/>
    <property type="evidence" value="ECO:0007669"/>
    <property type="project" value="TreeGrafter"/>
</dbReference>
<evidence type="ECO:0000256" key="11">
    <source>
        <dbReference type="ARBA" id="ARBA00048679"/>
    </source>
</evidence>
<dbReference type="PROSITE" id="PS00108">
    <property type="entry name" value="PROTEIN_KINASE_ST"/>
    <property type="match status" value="1"/>
</dbReference>
<evidence type="ECO:0000256" key="2">
    <source>
        <dbReference type="ARBA" id="ARBA00012513"/>
    </source>
</evidence>
<dbReference type="PANTHER" id="PTHR24348:SF22">
    <property type="entry name" value="NON-SPECIFIC SERINE_THREONINE PROTEIN KINASE"/>
    <property type="match status" value="1"/>
</dbReference>
<feature type="binding site" evidence="12">
    <location>
        <position position="248"/>
    </location>
    <ligand>
        <name>ATP</name>
        <dbReference type="ChEBI" id="CHEBI:30616"/>
    </ligand>
</feature>
<evidence type="ECO:0000259" key="14">
    <source>
        <dbReference type="PROSITE" id="PS50011"/>
    </source>
</evidence>
<dbReference type="GO" id="GO:0005524">
    <property type="term" value="F:ATP binding"/>
    <property type="evidence" value="ECO:0007669"/>
    <property type="project" value="UniProtKB-UniRule"/>
</dbReference>
<dbReference type="PROSITE" id="PS50011">
    <property type="entry name" value="PROTEIN_KINASE_DOM"/>
    <property type="match status" value="1"/>
</dbReference>
<dbReference type="RefSeq" id="XP_033656528.1">
    <property type="nucleotide sequence ID" value="XM_033801464.1"/>
</dbReference>
<comment type="subcellular location">
    <subcellularLocation>
        <location evidence="1">Preautophagosomal structure membrane</location>
        <topology evidence="1">Peripheral membrane protein</topology>
    </subcellularLocation>
</comment>
<dbReference type="GO" id="GO:0000045">
    <property type="term" value="P:autophagosome assembly"/>
    <property type="evidence" value="ECO:0007669"/>
    <property type="project" value="TreeGrafter"/>
</dbReference>
<dbReference type="GO" id="GO:0005776">
    <property type="term" value="C:autophagosome"/>
    <property type="evidence" value="ECO:0007669"/>
    <property type="project" value="TreeGrafter"/>
</dbReference>
<keyword evidence="4" id="KW-0808">Transferase</keyword>
<evidence type="ECO:0000256" key="3">
    <source>
        <dbReference type="ARBA" id="ARBA00022527"/>
    </source>
</evidence>
<evidence type="ECO:0000256" key="8">
    <source>
        <dbReference type="ARBA" id="ARBA00023006"/>
    </source>
</evidence>
<sequence>MSHPQPRVRPHPLALFSLIPLNKQTVEGVVDHPDNRHLVSFVPGAENTLNPGEVARGLNIGFQIGSKSSYTLATIGRTGDITVEGSSISRIQCSFEIHKDTEEIFLYDRSSSWSTQTFGPNALPFQLERPNRRVVVAEQVNNQFGFGGVGCNLFQFEIYWHKRPSNFQEQIANREDHPRFTRTVDDEIPTALPSKRTTRIHTPVVHTPGVRGSAKTIRYYKKVELGKGSFGEVWKAVDVDSGEFFALKLVKWPERGLQSQQYTMLKREVETFARMSHPNIVEFISAQGFGGTHLEILTVLREGNIEDLIKKELFLRDPKLAESLLHQMLQALDYLAFKGIVHRDVKPANILYQSLSGGGYIFQLTDFGLCNLIVDAQTLAGSPIYMAPEFFSGTQQTSKVDVWSLYVTLAYALNVNGFRKKRFDTHALRVRAVQEAANEDGFRPIQDMAIVDPKVRASAADMLDKLFNGEGRSTPRDQMQSAPVVDKNAAAPRKERNHRINKKVAQKRRGQGFEGFVTTEKRGMPGAFQEDIVDALGVQDRPHFT</sequence>
<evidence type="ECO:0000313" key="16">
    <source>
        <dbReference type="Proteomes" id="UP000800097"/>
    </source>
</evidence>
<evidence type="ECO:0000256" key="1">
    <source>
        <dbReference type="ARBA" id="ARBA00004623"/>
    </source>
</evidence>
<evidence type="ECO:0000256" key="4">
    <source>
        <dbReference type="ARBA" id="ARBA00022679"/>
    </source>
</evidence>
<evidence type="ECO:0000256" key="10">
    <source>
        <dbReference type="ARBA" id="ARBA00047899"/>
    </source>
</evidence>
<keyword evidence="5 12" id="KW-0547">Nucleotide-binding</keyword>
<name>A0A6A6JVB7_WESOR</name>
<keyword evidence="16" id="KW-1185">Reference proteome</keyword>
<organism evidence="15 16">
    <name type="scientific">Westerdykella ornata</name>
    <dbReference type="NCBI Taxonomy" id="318751"/>
    <lineage>
        <taxon>Eukaryota</taxon>
        <taxon>Fungi</taxon>
        <taxon>Dikarya</taxon>
        <taxon>Ascomycota</taxon>
        <taxon>Pezizomycotina</taxon>
        <taxon>Dothideomycetes</taxon>
        <taxon>Pleosporomycetidae</taxon>
        <taxon>Pleosporales</taxon>
        <taxon>Sporormiaceae</taxon>
        <taxon>Westerdykella</taxon>
    </lineage>
</organism>
<keyword evidence="6 15" id="KW-0418">Kinase</keyword>
<evidence type="ECO:0000256" key="7">
    <source>
        <dbReference type="ARBA" id="ARBA00022840"/>
    </source>
</evidence>
<dbReference type="Gene3D" id="1.10.510.10">
    <property type="entry name" value="Transferase(Phosphotransferase) domain 1"/>
    <property type="match status" value="1"/>
</dbReference>
<dbReference type="GO" id="GO:0005829">
    <property type="term" value="C:cytosol"/>
    <property type="evidence" value="ECO:0007669"/>
    <property type="project" value="TreeGrafter"/>
</dbReference>
<dbReference type="GO" id="GO:0042594">
    <property type="term" value="P:response to starvation"/>
    <property type="evidence" value="ECO:0007669"/>
    <property type="project" value="TreeGrafter"/>
</dbReference>
<dbReference type="AlphaFoldDB" id="A0A6A6JVB7"/>
<dbReference type="EMBL" id="ML986487">
    <property type="protein sequence ID" value="KAF2278989.1"/>
    <property type="molecule type" value="Genomic_DNA"/>
</dbReference>
<keyword evidence="7 12" id="KW-0067">ATP-binding</keyword>
<dbReference type="SUPFAM" id="SSF56112">
    <property type="entry name" value="Protein kinase-like (PK-like)"/>
    <property type="match status" value="1"/>
</dbReference>
<evidence type="ECO:0000256" key="13">
    <source>
        <dbReference type="SAM" id="MobiDB-lite"/>
    </source>
</evidence>
<comment type="catalytic activity">
    <reaction evidence="11">
        <text>L-seryl-[protein] + ATP = O-phospho-L-seryl-[protein] + ADP + H(+)</text>
        <dbReference type="Rhea" id="RHEA:17989"/>
        <dbReference type="Rhea" id="RHEA-COMP:9863"/>
        <dbReference type="Rhea" id="RHEA-COMP:11604"/>
        <dbReference type="ChEBI" id="CHEBI:15378"/>
        <dbReference type="ChEBI" id="CHEBI:29999"/>
        <dbReference type="ChEBI" id="CHEBI:30616"/>
        <dbReference type="ChEBI" id="CHEBI:83421"/>
        <dbReference type="ChEBI" id="CHEBI:456216"/>
        <dbReference type="EC" id="2.7.11.1"/>
    </reaction>
</comment>
<reference evidence="15" key="1">
    <citation type="journal article" date="2020" name="Stud. Mycol.">
        <title>101 Dothideomycetes genomes: a test case for predicting lifestyles and emergence of pathogens.</title>
        <authorList>
            <person name="Haridas S."/>
            <person name="Albert R."/>
            <person name="Binder M."/>
            <person name="Bloem J."/>
            <person name="Labutti K."/>
            <person name="Salamov A."/>
            <person name="Andreopoulos B."/>
            <person name="Baker S."/>
            <person name="Barry K."/>
            <person name="Bills G."/>
            <person name="Bluhm B."/>
            <person name="Cannon C."/>
            <person name="Castanera R."/>
            <person name="Culley D."/>
            <person name="Daum C."/>
            <person name="Ezra D."/>
            <person name="Gonzalez J."/>
            <person name="Henrissat B."/>
            <person name="Kuo A."/>
            <person name="Liang C."/>
            <person name="Lipzen A."/>
            <person name="Lutzoni F."/>
            <person name="Magnuson J."/>
            <person name="Mondo S."/>
            <person name="Nolan M."/>
            <person name="Ohm R."/>
            <person name="Pangilinan J."/>
            <person name="Park H.-J."/>
            <person name="Ramirez L."/>
            <person name="Alfaro M."/>
            <person name="Sun H."/>
            <person name="Tritt A."/>
            <person name="Yoshinaga Y."/>
            <person name="Zwiers L.-H."/>
            <person name="Turgeon B."/>
            <person name="Goodwin S."/>
            <person name="Spatafora J."/>
            <person name="Crous P."/>
            <person name="Grigoriev I."/>
        </authorList>
    </citation>
    <scope>NUCLEOTIDE SEQUENCE</scope>
    <source>
        <strain evidence="15">CBS 379.55</strain>
    </source>
</reference>
<protein>
    <recommendedName>
        <fullName evidence="2">non-specific serine/threonine protein kinase</fullName>
        <ecNumber evidence="2">2.7.11.1</ecNumber>
    </recommendedName>
    <alternativeName>
        <fullName evidence="9">Autophagy-related protein 1</fullName>
    </alternativeName>
</protein>
<dbReference type="InterPro" id="IPR045269">
    <property type="entry name" value="Atg1-like"/>
</dbReference>
<dbReference type="PROSITE" id="PS00107">
    <property type="entry name" value="PROTEIN_KINASE_ATP"/>
    <property type="match status" value="1"/>
</dbReference>
<evidence type="ECO:0000313" key="15">
    <source>
        <dbReference type="EMBL" id="KAF2278989.1"/>
    </source>
</evidence>
<dbReference type="GO" id="GO:0061709">
    <property type="term" value="P:reticulophagy"/>
    <property type="evidence" value="ECO:0007669"/>
    <property type="project" value="TreeGrafter"/>
</dbReference>
<dbReference type="InterPro" id="IPR017441">
    <property type="entry name" value="Protein_kinase_ATP_BS"/>
</dbReference>
<dbReference type="InterPro" id="IPR008271">
    <property type="entry name" value="Ser/Thr_kinase_AS"/>
</dbReference>
<evidence type="ECO:0000256" key="12">
    <source>
        <dbReference type="PROSITE-ProRule" id="PRU10141"/>
    </source>
</evidence>
<dbReference type="Proteomes" id="UP000800097">
    <property type="component" value="Unassembled WGS sequence"/>
</dbReference>
<accession>A0A6A6JVB7</accession>
<dbReference type="PANTHER" id="PTHR24348">
    <property type="entry name" value="SERINE/THREONINE-PROTEIN KINASE UNC-51-RELATED"/>
    <property type="match status" value="1"/>
</dbReference>
<keyword evidence="3" id="KW-0723">Serine/threonine-protein kinase</keyword>
<dbReference type="GO" id="GO:0004674">
    <property type="term" value="F:protein serine/threonine kinase activity"/>
    <property type="evidence" value="ECO:0007669"/>
    <property type="project" value="UniProtKB-KW"/>
</dbReference>
<dbReference type="SMART" id="SM00220">
    <property type="entry name" value="S_TKc"/>
    <property type="match status" value="1"/>
</dbReference>
<dbReference type="OrthoDB" id="4062651at2759"/>
<proteinExistence type="predicted"/>
<dbReference type="EC" id="2.7.11.1" evidence="2"/>
<feature type="domain" description="Protein kinase" evidence="14">
    <location>
        <begin position="219"/>
        <end position="468"/>
    </location>
</feature>
<dbReference type="GO" id="GO:0010506">
    <property type="term" value="P:regulation of autophagy"/>
    <property type="evidence" value="ECO:0007669"/>
    <property type="project" value="InterPro"/>
</dbReference>
<dbReference type="GeneID" id="54554639"/>